<dbReference type="InterPro" id="IPR011990">
    <property type="entry name" value="TPR-like_helical_dom_sf"/>
</dbReference>
<dbReference type="PANTHER" id="PTHR47682">
    <property type="entry name" value="TETRATRICOPEPTIDE REPEAT (TPR)-CONTAINING PROTEIN"/>
    <property type="match status" value="1"/>
</dbReference>
<gene>
    <name evidence="1" type="ORF">CVIRNUC_009264</name>
</gene>
<organism evidence="1 2">
    <name type="scientific">Coccomyxa viridis</name>
    <dbReference type="NCBI Taxonomy" id="1274662"/>
    <lineage>
        <taxon>Eukaryota</taxon>
        <taxon>Viridiplantae</taxon>
        <taxon>Chlorophyta</taxon>
        <taxon>core chlorophytes</taxon>
        <taxon>Trebouxiophyceae</taxon>
        <taxon>Trebouxiophyceae incertae sedis</taxon>
        <taxon>Coccomyxaceae</taxon>
        <taxon>Coccomyxa</taxon>
    </lineage>
</organism>
<dbReference type="CDD" id="cd02980">
    <property type="entry name" value="TRX_Fd_family"/>
    <property type="match status" value="1"/>
</dbReference>
<dbReference type="PANTHER" id="PTHR47682:SF1">
    <property type="entry name" value="TETRATRICOPEPTIDE REPEAT (TPR)-CONTAINING PROTEIN"/>
    <property type="match status" value="1"/>
</dbReference>
<dbReference type="SUPFAM" id="SSF48452">
    <property type="entry name" value="TPR-like"/>
    <property type="match status" value="1"/>
</dbReference>
<reference evidence="1 2" key="1">
    <citation type="submission" date="2023-10" db="EMBL/GenBank/DDBJ databases">
        <authorList>
            <person name="Maclean D."/>
            <person name="Macfadyen A."/>
        </authorList>
    </citation>
    <scope>NUCLEOTIDE SEQUENCE [LARGE SCALE GENOMIC DNA]</scope>
</reference>
<proteinExistence type="predicted"/>
<dbReference type="AlphaFoldDB" id="A0AAV1IH96"/>
<evidence type="ECO:0000313" key="1">
    <source>
        <dbReference type="EMBL" id="CAK0786051.1"/>
    </source>
</evidence>
<dbReference type="EMBL" id="CAUYUE010000013">
    <property type="protein sequence ID" value="CAK0786051.1"/>
    <property type="molecule type" value="Genomic_DNA"/>
</dbReference>
<dbReference type="SUPFAM" id="SSF52833">
    <property type="entry name" value="Thioredoxin-like"/>
    <property type="match status" value="1"/>
</dbReference>
<dbReference type="Gene3D" id="1.25.40.10">
    <property type="entry name" value="Tetratricopeptide repeat domain"/>
    <property type="match status" value="1"/>
</dbReference>
<accession>A0AAV1IH96</accession>
<sequence>MHEVNVLTASAASEIGSLRLWSHPRATSSRRGPKVRSASSVQQHFELHVCTNKTCKKQGCKEVLKFAKDLAIEQLQIEEVGCLGGCGSGPNMILMPGAVPLRHISTPAKVTDVLRRLCALEVPESLLKATEKRLAGNAEARSGDLQRAVQLFTEGIEQSPPSGVHMLYSNRAGARLTLGDKTGAVDDANTAAALSPQGFHTAYIRQVEAYAALGKYREADAALQAAGRKSASFRETKEYKSLSSQLKAALQGSRR</sequence>
<evidence type="ECO:0000313" key="2">
    <source>
        <dbReference type="Proteomes" id="UP001314263"/>
    </source>
</evidence>
<keyword evidence="2" id="KW-1185">Reference proteome</keyword>
<protein>
    <submittedName>
        <fullName evidence="1">Uncharacterized protein</fullName>
    </submittedName>
</protein>
<comment type="caution">
    <text evidence="1">The sequence shown here is derived from an EMBL/GenBank/DDBJ whole genome shotgun (WGS) entry which is preliminary data.</text>
</comment>
<name>A0AAV1IH96_9CHLO</name>
<dbReference type="InterPro" id="IPR036249">
    <property type="entry name" value="Thioredoxin-like_sf"/>
</dbReference>
<dbReference type="Gene3D" id="3.40.30.10">
    <property type="entry name" value="Glutaredoxin"/>
    <property type="match status" value="1"/>
</dbReference>
<dbReference type="Proteomes" id="UP001314263">
    <property type="component" value="Unassembled WGS sequence"/>
</dbReference>